<keyword evidence="2" id="KW-1185">Reference proteome</keyword>
<organism evidence="1 2">
    <name type="scientific">Nocardioides conyzicola</name>
    <dbReference type="NCBI Taxonomy" id="1651781"/>
    <lineage>
        <taxon>Bacteria</taxon>
        <taxon>Bacillati</taxon>
        <taxon>Actinomycetota</taxon>
        <taxon>Actinomycetes</taxon>
        <taxon>Propionibacteriales</taxon>
        <taxon>Nocardioidaceae</taxon>
        <taxon>Nocardioides</taxon>
    </lineage>
</organism>
<proteinExistence type="predicted"/>
<reference evidence="2" key="1">
    <citation type="journal article" date="2019" name="Int. J. Syst. Evol. Microbiol.">
        <title>The Global Catalogue of Microorganisms (GCM) 10K type strain sequencing project: providing services to taxonomists for standard genome sequencing and annotation.</title>
        <authorList>
            <consortium name="The Broad Institute Genomics Platform"/>
            <consortium name="The Broad Institute Genome Sequencing Center for Infectious Disease"/>
            <person name="Wu L."/>
            <person name="Ma J."/>
        </authorList>
    </citation>
    <scope>NUCLEOTIDE SEQUENCE [LARGE SCALE GENOMIC DNA]</scope>
    <source>
        <strain evidence="2">JCM 18531</strain>
    </source>
</reference>
<evidence type="ECO:0000313" key="1">
    <source>
        <dbReference type="EMBL" id="GAA4720503.1"/>
    </source>
</evidence>
<accession>A0ABP8Y4M2</accession>
<comment type="caution">
    <text evidence="1">The sequence shown here is derived from an EMBL/GenBank/DDBJ whole genome shotgun (WGS) entry which is preliminary data.</text>
</comment>
<evidence type="ECO:0000313" key="2">
    <source>
        <dbReference type="Proteomes" id="UP001499974"/>
    </source>
</evidence>
<gene>
    <name evidence="1" type="ORF">GCM10023349_45810</name>
</gene>
<protein>
    <submittedName>
        <fullName evidence="1">Uncharacterized protein</fullName>
    </submittedName>
</protein>
<name>A0ABP8Y4M2_9ACTN</name>
<dbReference type="RefSeq" id="WP_345524087.1">
    <property type="nucleotide sequence ID" value="NZ_BAABKM010000005.1"/>
</dbReference>
<dbReference type="Proteomes" id="UP001499974">
    <property type="component" value="Unassembled WGS sequence"/>
</dbReference>
<dbReference type="EMBL" id="BAABKM010000005">
    <property type="protein sequence ID" value="GAA4720503.1"/>
    <property type="molecule type" value="Genomic_DNA"/>
</dbReference>
<sequence length="76" mass="8314">MDGLPAPVDADAPAGSAYWVRLIRIPRTRSDWVLGGVGVAVERRLRRARRSLAEVDAHLATLTAQEFAARYDLLVG</sequence>